<organism evidence="2 3">
    <name type="scientific">Agrobacterium tumefaciens</name>
    <dbReference type="NCBI Taxonomy" id="358"/>
    <lineage>
        <taxon>Bacteria</taxon>
        <taxon>Pseudomonadati</taxon>
        <taxon>Pseudomonadota</taxon>
        <taxon>Alphaproteobacteria</taxon>
        <taxon>Hyphomicrobiales</taxon>
        <taxon>Rhizobiaceae</taxon>
        <taxon>Rhizobium/Agrobacterium group</taxon>
        <taxon>Agrobacterium</taxon>
        <taxon>Agrobacterium tumefaciens complex</taxon>
    </lineage>
</organism>
<gene>
    <name evidence="2" type="ORF">RU07_19355</name>
</gene>
<evidence type="ECO:0000313" key="2">
    <source>
        <dbReference type="EMBL" id="KIP99299.1"/>
    </source>
</evidence>
<dbReference type="EMBL" id="JXQV01000030">
    <property type="protein sequence ID" value="KIP99299.1"/>
    <property type="molecule type" value="Genomic_DNA"/>
</dbReference>
<name>A0A0D0J1D7_AGRTU</name>
<dbReference type="Proteomes" id="UP000035017">
    <property type="component" value="Unassembled WGS sequence"/>
</dbReference>
<protein>
    <recommendedName>
        <fullName evidence="4">Transmembrane protein</fullName>
    </recommendedName>
</protein>
<dbReference type="OrthoDB" id="8304952at2"/>
<evidence type="ECO:0000313" key="3">
    <source>
        <dbReference type="Proteomes" id="UP000035017"/>
    </source>
</evidence>
<evidence type="ECO:0000256" key="1">
    <source>
        <dbReference type="SAM" id="Phobius"/>
    </source>
</evidence>
<dbReference type="AlphaFoldDB" id="A0A0D0J1D7"/>
<keyword evidence="1" id="KW-0472">Membrane</keyword>
<reference evidence="2 3" key="1">
    <citation type="submission" date="2014-12" db="EMBL/GenBank/DDBJ databases">
        <title>16Stimator: statistical estimation of ribosomal gene copy numbers from draft genome assemblies.</title>
        <authorList>
            <person name="Perisin M.A."/>
            <person name="Vetter M."/>
            <person name="Gilbert J.A."/>
            <person name="Bergelson J."/>
        </authorList>
    </citation>
    <scope>NUCLEOTIDE SEQUENCE [LARGE SCALE GENOMIC DNA]</scope>
    <source>
        <strain evidence="2 3">MEJ076</strain>
    </source>
</reference>
<evidence type="ECO:0008006" key="4">
    <source>
        <dbReference type="Google" id="ProtNLM"/>
    </source>
</evidence>
<proteinExistence type="predicted"/>
<feature type="transmembrane region" description="Helical" evidence="1">
    <location>
        <begin position="49"/>
        <end position="73"/>
    </location>
</feature>
<comment type="caution">
    <text evidence="2">The sequence shown here is derived from an EMBL/GenBank/DDBJ whole genome shotgun (WGS) entry which is preliminary data.</text>
</comment>
<keyword evidence="1" id="KW-1133">Transmembrane helix</keyword>
<sequence>MIPAMRVFTNILILMAGVVGSGMAAAFSVTMFEDAGGLGACFEENCGYAALFMAFPLMWFILFALVLMAMLIWRRKPRRDREGRL</sequence>
<feature type="transmembrane region" description="Helical" evidence="1">
    <location>
        <begin position="7"/>
        <end position="29"/>
    </location>
</feature>
<accession>A0A0D0J1D7</accession>
<keyword evidence="1" id="KW-0812">Transmembrane</keyword>